<dbReference type="Proteomes" id="UP000304914">
    <property type="component" value="Chromosome"/>
</dbReference>
<reference evidence="4 5" key="1">
    <citation type="submission" date="2019-05" db="EMBL/GenBank/DDBJ databases">
        <authorList>
            <consortium name="Pathogen Informatics"/>
        </authorList>
    </citation>
    <scope>NUCLEOTIDE SEQUENCE [LARGE SCALE GENOMIC DNA]</scope>
    <source>
        <strain evidence="4 5">NCTC5385</strain>
    </source>
</reference>
<dbReference type="EMBL" id="LR594035">
    <property type="protein sequence ID" value="VTS14768.1"/>
    <property type="molecule type" value="Genomic_DNA"/>
</dbReference>
<evidence type="ECO:0000259" key="3">
    <source>
        <dbReference type="Pfam" id="PF07261"/>
    </source>
</evidence>
<accession>A0A4U9XPS5</accession>
<evidence type="ECO:0000256" key="1">
    <source>
        <dbReference type="ARBA" id="ARBA00093462"/>
    </source>
</evidence>
<dbReference type="InterPro" id="IPR053162">
    <property type="entry name" value="DnaD"/>
</dbReference>
<name>A0A4U9XPS5_9STRE</name>
<dbReference type="Pfam" id="PF07261">
    <property type="entry name" value="DnaB_2"/>
    <property type="match status" value="1"/>
</dbReference>
<dbReference type="InterPro" id="IPR034829">
    <property type="entry name" value="DnaD-like_sf"/>
</dbReference>
<dbReference type="NCBIfam" id="TIGR01446">
    <property type="entry name" value="DnaD_dom"/>
    <property type="match status" value="1"/>
</dbReference>
<dbReference type="SUPFAM" id="SSF158499">
    <property type="entry name" value="DnaD domain-like"/>
    <property type="match status" value="1"/>
</dbReference>
<sequence length="277" mass="32301">MAQKRMFSNTITDTDRFLDMPASTQNLYFHLNMHADDDGFVDSPKRIMRNVGASNDDMNVLLSKQFVLNFDSGIILIKDWKIHNVIRKDMYKPTIYTDEKNQIILDDTNSYRLRNEYVPQIRLDKNRLDKNRLDKNRLDKNRLDDDSKNNISVIISSHCQNHGIFIDGQQLTMLEDFHLLDDVDIDVICKAITESADNGKRNFKYILAVLRNWKQDGIKTMAQVDERERQHLEKKQSKISKTKSNVPSWHDPEYKDPDLKEFALSGLTGVSDEDADF</sequence>
<comment type="similarity">
    <text evidence="1">Belongs to the DnaB/DnaD family.</text>
</comment>
<dbReference type="PANTHER" id="PTHR37293">
    <property type="entry name" value="PHAGE REPLICATION PROTEIN-RELATED"/>
    <property type="match status" value="1"/>
</dbReference>
<organism evidence="4 5">
    <name type="scientific">Streptococcus pseudoporcinus</name>
    <dbReference type="NCBI Taxonomy" id="361101"/>
    <lineage>
        <taxon>Bacteria</taxon>
        <taxon>Bacillati</taxon>
        <taxon>Bacillota</taxon>
        <taxon>Bacilli</taxon>
        <taxon>Lactobacillales</taxon>
        <taxon>Streptococcaceae</taxon>
        <taxon>Streptococcus</taxon>
    </lineage>
</organism>
<feature type="region of interest" description="Disordered" evidence="2">
    <location>
        <begin position="232"/>
        <end position="256"/>
    </location>
</feature>
<evidence type="ECO:0000256" key="2">
    <source>
        <dbReference type="SAM" id="MobiDB-lite"/>
    </source>
</evidence>
<proteinExistence type="inferred from homology"/>
<dbReference type="PANTHER" id="PTHR37293:SF5">
    <property type="entry name" value="DNA REPLICATION PROTEIN"/>
    <property type="match status" value="1"/>
</dbReference>
<dbReference type="InterPro" id="IPR006343">
    <property type="entry name" value="DnaB/C_C"/>
</dbReference>
<dbReference type="Gene3D" id="1.10.10.630">
    <property type="entry name" value="DnaD domain-like"/>
    <property type="match status" value="1"/>
</dbReference>
<feature type="domain" description="DnaB/C C-terminal" evidence="3">
    <location>
        <begin position="181"/>
        <end position="227"/>
    </location>
</feature>
<evidence type="ECO:0000313" key="4">
    <source>
        <dbReference type="EMBL" id="VTS14768.1"/>
    </source>
</evidence>
<dbReference type="AlphaFoldDB" id="A0A4U9XPS5"/>
<gene>
    <name evidence="4" type="ORF">NCTC5385_00426</name>
</gene>
<evidence type="ECO:0000313" key="5">
    <source>
        <dbReference type="Proteomes" id="UP000304914"/>
    </source>
</evidence>
<protein>
    <submittedName>
        <fullName evidence="4">Putative DNA replication protein</fullName>
    </submittedName>
</protein>
<dbReference type="RefSeq" id="WP_138068051.1">
    <property type="nucleotide sequence ID" value="NZ_LR594035.1"/>
</dbReference>